<proteinExistence type="predicted"/>
<evidence type="ECO:0000313" key="1">
    <source>
        <dbReference type="EMBL" id="GKV40259.1"/>
    </source>
</evidence>
<organism evidence="1 2">
    <name type="scientific">Rubroshorea leprosula</name>
    <dbReference type="NCBI Taxonomy" id="152421"/>
    <lineage>
        <taxon>Eukaryota</taxon>
        <taxon>Viridiplantae</taxon>
        <taxon>Streptophyta</taxon>
        <taxon>Embryophyta</taxon>
        <taxon>Tracheophyta</taxon>
        <taxon>Spermatophyta</taxon>
        <taxon>Magnoliopsida</taxon>
        <taxon>eudicotyledons</taxon>
        <taxon>Gunneridae</taxon>
        <taxon>Pentapetalae</taxon>
        <taxon>rosids</taxon>
        <taxon>malvids</taxon>
        <taxon>Malvales</taxon>
        <taxon>Dipterocarpaceae</taxon>
        <taxon>Rubroshorea</taxon>
    </lineage>
</organism>
<gene>
    <name evidence="1" type="ORF">SLEP1_g47926</name>
</gene>
<name>A0AAV5LT22_9ROSI</name>
<sequence length="48" mass="5102">MMMIGSSVLSFSPCSSISSIISPKEVFVGVRLAAPFQVLMVAFSSFKS</sequence>
<keyword evidence="2" id="KW-1185">Reference proteome</keyword>
<protein>
    <submittedName>
        <fullName evidence="1">Uncharacterized protein</fullName>
    </submittedName>
</protein>
<comment type="caution">
    <text evidence="1">The sequence shown here is derived from an EMBL/GenBank/DDBJ whole genome shotgun (WGS) entry which is preliminary data.</text>
</comment>
<dbReference type="Proteomes" id="UP001054252">
    <property type="component" value="Unassembled WGS sequence"/>
</dbReference>
<dbReference type="EMBL" id="BPVZ01000140">
    <property type="protein sequence ID" value="GKV40259.1"/>
    <property type="molecule type" value="Genomic_DNA"/>
</dbReference>
<reference evidence="1 2" key="1">
    <citation type="journal article" date="2021" name="Commun. Biol.">
        <title>The genome of Shorea leprosula (Dipterocarpaceae) highlights the ecological relevance of drought in aseasonal tropical rainforests.</title>
        <authorList>
            <person name="Ng K.K.S."/>
            <person name="Kobayashi M.J."/>
            <person name="Fawcett J.A."/>
            <person name="Hatakeyama M."/>
            <person name="Paape T."/>
            <person name="Ng C.H."/>
            <person name="Ang C.C."/>
            <person name="Tnah L.H."/>
            <person name="Lee C.T."/>
            <person name="Nishiyama T."/>
            <person name="Sese J."/>
            <person name="O'Brien M.J."/>
            <person name="Copetti D."/>
            <person name="Mohd Noor M.I."/>
            <person name="Ong R.C."/>
            <person name="Putra M."/>
            <person name="Sireger I.Z."/>
            <person name="Indrioko S."/>
            <person name="Kosugi Y."/>
            <person name="Izuno A."/>
            <person name="Isagi Y."/>
            <person name="Lee S.L."/>
            <person name="Shimizu K.K."/>
        </authorList>
    </citation>
    <scope>NUCLEOTIDE SEQUENCE [LARGE SCALE GENOMIC DNA]</scope>
    <source>
        <strain evidence="1">214</strain>
    </source>
</reference>
<dbReference type="AlphaFoldDB" id="A0AAV5LT22"/>
<accession>A0AAV5LT22</accession>
<evidence type="ECO:0000313" key="2">
    <source>
        <dbReference type="Proteomes" id="UP001054252"/>
    </source>
</evidence>